<gene>
    <name evidence="3" type="ORF">RAN89_12460</name>
</gene>
<accession>A0ABZ0AVP0</accession>
<dbReference type="PANTHER" id="PTHR11927:SF9">
    <property type="entry name" value="L-FUCOSYLTRANSFERASE"/>
    <property type="match status" value="1"/>
</dbReference>
<organism evidence="3 4">
    <name type="scientific">Rhodoferax mekongensis</name>
    <dbReference type="NCBI Taxonomy" id="3068341"/>
    <lineage>
        <taxon>Bacteria</taxon>
        <taxon>Pseudomonadati</taxon>
        <taxon>Pseudomonadota</taxon>
        <taxon>Betaproteobacteria</taxon>
        <taxon>Burkholderiales</taxon>
        <taxon>Comamonadaceae</taxon>
        <taxon>Rhodoferax</taxon>
    </lineage>
</organism>
<name>A0ABZ0AVP0_9BURK</name>
<dbReference type="InterPro" id="IPR002516">
    <property type="entry name" value="Glyco_trans_11"/>
</dbReference>
<reference evidence="3 4" key="1">
    <citation type="submission" date="2023-08" db="EMBL/GenBank/DDBJ databases">
        <title>Rhodoferax potami sp. nov. and Rhodoferax mekongensis sp. nov., isolated from the Mekong River in Thailand.</title>
        <authorList>
            <person name="Kitikhun S."/>
            <person name="Charoenyingcharoen P."/>
            <person name="Siriarchawattana P."/>
            <person name="Likhitrattanapisal S."/>
            <person name="Nilsakha T."/>
            <person name="Chanpet A."/>
            <person name="Rattanawaree P."/>
            <person name="Ingsriswang S."/>
        </authorList>
    </citation>
    <scope>NUCLEOTIDE SEQUENCE [LARGE SCALE GENOMIC DNA]</scope>
    <source>
        <strain evidence="3 4">TBRC 17307</strain>
    </source>
</reference>
<dbReference type="CDD" id="cd11301">
    <property type="entry name" value="Fut1_Fut2_like"/>
    <property type="match status" value="1"/>
</dbReference>
<keyword evidence="1" id="KW-0328">Glycosyltransferase</keyword>
<dbReference type="RefSeq" id="WP_313866610.1">
    <property type="nucleotide sequence ID" value="NZ_CP132507.1"/>
</dbReference>
<dbReference type="EMBL" id="CP132507">
    <property type="protein sequence ID" value="WNO03726.1"/>
    <property type="molecule type" value="Genomic_DNA"/>
</dbReference>
<dbReference type="Proteomes" id="UP001302257">
    <property type="component" value="Chromosome"/>
</dbReference>
<keyword evidence="2" id="KW-0808">Transferase</keyword>
<evidence type="ECO:0000313" key="3">
    <source>
        <dbReference type="EMBL" id="WNO03726.1"/>
    </source>
</evidence>
<sequence>MWPRQVIARIEGGLGNQLFQYAAARSLADRLNCELALDLRGLAENGDRPYQLDLYKTRCVIADTALLDRLPPWRSSRASRVRSRIAQCLPDIYSYPVFWPNDFSYDPRFDCIKRPVFMVGYWQTEKYFSWNRSHLLQDLQLRVPLNPRHSVLTRMSSVNSAALHVRRGDYVSNPAAAEFHGTCDTAYYMQAVAELKNRQTDVELFVFSDEPEWARANLKFDVPTHVVDCHTPEQGHLDLELMRHCQHHIIANSSFSWWGAWLCESSGQHVYAPQRWFQDAGTNTSDVIPPRWHIVGAERGRTGTHI</sequence>
<protein>
    <submittedName>
        <fullName evidence="3">Alpha-1,2-fucosyltransferase</fullName>
    </submittedName>
</protein>
<evidence type="ECO:0000256" key="2">
    <source>
        <dbReference type="ARBA" id="ARBA00022679"/>
    </source>
</evidence>
<evidence type="ECO:0000256" key="1">
    <source>
        <dbReference type="ARBA" id="ARBA00022676"/>
    </source>
</evidence>
<proteinExistence type="predicted"/>
<evidence type="ECO:0000313" key="4">
    <source>
        <dbReference type="Proteomes" id="UP001302257"/>
    </source>
</evidence>
<dbReference type="PANTHER" id="PTHR11927">
    <property type="entry name" value="GALACTOSIDE 2-L-FUCOSYLTRANSFERASE"/>
    <property type="match status" value="1"/>
</dbReference>
<keyword evidence="4" id="KW-1185">Reference proteome</keyword>
<dbReference type="Pfam" id="PF01531">
    <property type="entry name" value="Glyco_transf_11"/>
    <property type="match status" value="1"/>
</dbReference>